<keyword evidence="10" id="KW-1185">Reference proteome</keyword>
<evidence type="ECO:0000256" key="4">
    <source>
        <dbReference type="ARBA" id="ARBA00022722"/>
    </source>
</evidence>
<protein>
    <recommendedName>
        <fullName evidence="8">DDE Tnp4 domain-containing protein</fullName>
    </recommendedName>
</protein>
<keyword evidence="6" id="KW-0378">Hydrolase</keyword>
<comment type="cofactor">
    <cofactor evidence="1">
        <name>a divalent metal cation</name>
        <dbReference type="ChEBI" id="CHEBI:60240"/>
    </cofactor>
</comment>
<comment type="similarity">
    <text evidence="3">Belongs to the HARBI1 family.</text>
</comment>
<dbReference type="GO" id="GO:0005634">
    <property type="term" value="C:nucleus"/>
    <property type="evidence" value="ECO:0007669"/>
    <property type="project" value="UniProtKB-SubCell"/>
</dbReference>
<dbReference type="GO" id="GO:0046872">
    <property type="term" value="F:metal ion binding"/>
    <property type="evidence" value="ECO:0007669"/>
    <property type="project" value="UniProtKB-KW"/>
</dbReference>
<reference evidence="9" key="1">
    <citation type="submission" date="2019-10" db="EMBL/GenBank/DDBJ databases">
        <authorList>
            <person name="Zhang R."/>
            <person name="Pan Y."/>
            <person name="Wang J."/>
            <person name="Ma R."/>
            <person name="Yu S."/>
        </authorList>
    </citation>
    <scope>NUCLEOTIDE SEQUENCE</scope>
    <source>
        <strain evidence="9">LA-IB0</strain>
        <tissue evidence="9">Leaf</tissue>
    </source>
</reference>
<dbReference type="GO" id="GO:0004518">
    <property type="term" value="F:nuclease activity"/>
    <property type="evidence" value="ECO:0007669"/>
    <property type="project" value="UniProtKB-KW"/>
</dbReference>
<keyword evidence="7" id="KW-0539">Nucleus</keyword>
<sequence length="276" mass="32026">MRIVRYDFKRSMQTVRKYFHEVLVAVLKLHALFLVTPVPIGDDCTNQRWKFFKGCLGALDGTYIKVKVNESDKGRYRTRKGDIAVNALVVCDINQNFIYLLKGWEGSAANCRVLRDAINRPHGLKVPHGNYYLCDNGYANGDGFLTPYKGVRYHLDEWGEGSLSPQNPHEYFNMYHSKARNVIERTIGLLKQRWAVLRSQTFYSIQTQNRIIMACVLLHNFIQLEMQVDPLEDDLDSDNEENNGVEYIDIVQSTQAWTNYREELATKMFNEWRGLG</sequence>
<keyword evidence="5" id="KW-0479">Metal-binding</keyword>
<keyword evidence="4" id="KW-0540">Nuclease</keyword>
<dbReference type="PANTHER" id="PTHR22930">
    <property type="match status" value="1"/>
</dbReference>
<gene>
    <name evidence="9" type="ORF">BUALT_Bualt16G0040100</name>
</gene>
<evidence type="ECO:0000313" key="10">
    <source>
        <dbReference type="Proteomes" id="UP000826271"/>
    </source>
</evidence>
<dbReference type="InterPro" id="IPR045249">
    <property type="entry name" value="HARBI1-like"/>
</dbReference>
<evidence type="ECO:0000259" key="8">
    <source>
        <dbReference type="Pfam" id="PF13359"/>
    </source>
</evidence>
<evidence type="ECO:0000256" key="5">
    <source>
        <dbReference type="ARBA" id="ARBA00022723"/>
    </source>
</evidence>
<evidence type="ECO:0000256" key="7">
    <source>
        <dbReference type="ARBA" id="ARBA00023242"/>
    </source>
</evidence>
<dbReference type="Pfam" id="PF13359">
    <property type="entry name" value="DDE_Tnp_4"/>
    <property type="match status" value="1"/>
</dbReference>
<dbReference type="GO" id="GO:0016787">
    <property type="term" value="F:hydrolase activity"/>
    <property type="evidence" value="ECO:0007669"/>
    <property type="project" value="UniProtKB-KW"/>
</dbReference>
<proteinExistence type="inferred from homology"/>
<dbReference type="PANTHER" id="PTHR22930:SF293">
    <property type="entry name" value="PROTEIN ALP1-LIKE"/>
    <property type="match status" value="1"/>
</dbReference>
<accession>A0AAV6WGP5</accession>
<evidence type="ECO:0000256" key="2">
    <source>
        <dbReference type="ARBA" id="ARBA00004123"/>
    </source>
</evidence>
<dbReference type="InterPro" id="IPR027806">
    <property type="entry name" value="HARBI1_dom"/>
</dbReference>
<comment type="subcellular location">
    <subcellularLocation>
        <location evidence="2">Nucleus</location>
    </subcellularLocation>
</comment>
<organism evidence="9 10">
    <name type="scientific">Buddleja alternifolia</name>
    <dbReference type="NCBI Taxonomy" id="168488"/>
    <lineage>
        <taxon>Eukaryota</taxon>
        <taxon>Viridiplantae</taxon>
        <taxon>Streptophyta</taxon>
        <taxon>Embryophyta</taxon>
        <taxon>Tracheophyta</taxon>
        <taxon>Spermatophyta</taxon>
        <taxon>Magnoliopsida</taxon>
        <taxon>eudicotyledons</taxon>
        <taxon>Gunneridae</taxon>
        <taxon>Pentapetalae</taxon>
        <taxon>asterids</taxon>
        <taxon>lamiids</taxon>
        <taxon>Lamiales</taxon>
        <taxon>Scrophulariaceae</taxon>
        <taxon>Buddlejeae</taxon>
        <taxon>Buddleja</taxon>
    </lineage>
</organism>
<evidence type="ECO:0000313" key="9">
    <source>
        <dbReference type="EMBL" id="KAG8367126.1"/>
    </source>
</evidence>
<dbReference type="AlphaFoldDB" id="A0AAV6WGP5"/>
<evidence type="ECO:0000256" key="6">
    <source>
        <dbReference type="ARBA" id="ARBA00022801"/>
    </source>
</evidence>
<dbReference type="EMBL" id="WHWC01000016">
    <property type="protein sequence ID" value="KAG8367126.1"/>
    <property type="molecule type" value="Genomic_DNA"/>
</dbReference>
<comment type="caution">
    <text evidence="9">The sequence shown here is derived from an EMBL/GenBank/DDBJ whole genome shotgun (WGS) entry which is preliminary data.</text>
</comment>
<evidence type="ECO:0000256" key="1">
    <source>
        <dbReference type="ARBA" id="ARBA00001968"/>
    </source>
</evidence>
<evidence type="ECO:0000256" key="3">
    <source>
        <dbReference type="ARBA" id="ARBA00006958"/>
    </source>
</evidence>
<name>A0AAV6WGP5_9LAMI</name>
<feature type="domain" description="DDE Tnp4" evidence="8">
    <location>
        <begin position="59"/>
        <end position="220"/>
    </location>
</feature>
<dbReference type="Proteomes" id="UP000826271">
    <property type="component" value="Unassembled WGS sequence"/>
</dbReference>